<evidence type="ECO:0000256" key="1">
    <source>
        <dbReference type="SAM" id="Phobius"/>
    </source>
</evidence>
<dbReference type="GO" id="GO:1990782">
    <property type="term" value="F:protein tyrosine kinase binding"/>
    <property type="evidence" value="ECO:0007669"/>
    <property type="project" value="TreeGrafter"/>
</dbReference>
<feature type="domain" description="Ig-like" evidence="3">
    <location>
        <begin position="13"/>
        <end position="111"/>
    </location>
</feature>
<dbReference type="InterPro" id="IPR013783">
    <property type="entry name" value="Ig-like_fold"/>
</dbReference>
<dbReference type="PANTHER" id="PTHR11422">
    <property type="entry name" value="T-CELL SURFACE GLYCOPROTEIN CD4"/>
    <property type="match status" value="1"/>
</dbReference>
<dbReference type="GO" id="GO:0070374">
    <property type="term" value="P:positive regulation of ERK1 and ERK2 cascade"/>
    <property type="evidence" value="ECO:0007669"/>
    <property type="project" value="TreeGrafter"/>
</dbReference>
<sequence>MAVQSRWIKMAVPFILILQFTGAPSGDLSLSFTVRDGDNVTLPCKNVINNHHNCDTTTWLFTDSRGTPAVELVNLGQIKEKANSDRLSVTAECSLVIKKVTAEDVGHYTCRQFRGNPGKQQGPDAVVYLSVVSMTEHKKADEVTLNCSVWTYERCKHKVKWIHISEALDRDYSNLKTLESSCSATVTFLNDAYTHISTCDFNCSVTTEGKKEQLFTFSAQSSGKEAVTAKLSTTTSATTTSATTLYAPSIPGADQVWPYILVVVILVAVLIVAVKLICLKRLKGNKIEANGNAGLTSNPAVTKCAPETSQETVDPEDGVSYASITYANKTHNKNKIRGKNDSDEGETVTYATVKASSTDASSLYATIK</sequence>
<dbReference type="SUPFAM" id="SSF48726">
    <property type="entry name" value="Immunoglobulin"/>
    <property type="match status" value="1"/>
</dbReference>
<dbReference type="PROSITE" id="PS50835">
    <property type="entry name" value="IG_LIKE"/>
    <property type="match status" value="1"/>
</dbReference>
<dbReference type="InterPro" id="IPR007110">
    <property type="entry name" value="Ig-like_dom"/>
</dbReference>
<feature type="chain" id="PRO_5041253004" evidence="2">
    <location>
        <begin position="26"/>
        <end position="368"/>
    </location>
</feature>
<dbReference type="GeneID" id="102211371"/>
<dbReference type="Pfam" id="PF07686">
    <property type="entry name" value="V-set"/>
    <property type="match status" value="1"/>
</dbReference>
<protein>
    <submittedName>
        <fullName evidence="5">Uncharacterized protein LOC102211371</fullName>
    </submittedName>
</protein>
<organism evidence="4 5">
    <name type="scientific">Pundamilia nyererei</name>
    <dbReference type="NCBI Taxonomy" id="303518"/>
    <lineage>
        <taxon>Eukaryota</taxon>
        <taxon>Metazoa</taxon>
        <taxon>Chordata</taxon>
        <taxon>Craniata</taxon>
        <taxon>Vertebrata</taxon>
        <taxon>Euteleostomi</taxon>
        <taxon>Actinopterygii</taxon>
        <taxon>Neopterygii</taxon>
        <taxon>Teleostei</taxon>
        <taxon>Neoteleostei</taxon>
        <taxon>Acanthomorphata</taxon>
        <taxon>Ovalentaria</taxon>
        <taxon>Cichlomorphae</taxon>
        <taxon>Cichliformes</taxon>
        <taxon>Cichlidae</taxon>
        <taxon>African cichlids</taxon>
        <taxon>Pseudocrenilabrinae</taxon>
        <taxon>Haplochromini</taxon>
        <taxon>Pundamilia</taxon>
    </lineage>
</organism>
<dbReference type="SMART" id="SM00409">
    <property type="entry name" value="IG"/>
    <property type="match status" value="1"/>
</dbReference>
<keyword evidence="1" id="KW-1133">Transmembrane helix</keyword>
<dbReference type="PANTHER" id="PTHR11422:SF5">
    <property type="entry name" value="DIVERSE IMMUNOGLOBULIN DOMAIN-CONTAINING PROTEIN 1.1 ISOFORM X1-RELATED"/>
    <property type="match status" value="1"/>
</dbReference>
<dbReference type="GO" id="GO:0009897">
    <property type="term" value="C:external side of plasma membrane"/>
    <property type="evidence" value="ECO:0007669"/>
    <property type="project" value="TreeGrafter"/>
</dbReference>
<dbReference type="GO" id="GO:0045121">
    <property type="term" value="C:membrane raft"/>
    <property type="evidence" value="ECO:0007669"/>
    <property type="project" value="TreeGrafter"/>
</dbReference>
<dbReference type="InterPro" id="IPR003599">
    <property type="entry name" value="Ig_sub"/>
</dbReference>
<dbReference type="InterPro" id="IPR036179">
    <property type="entry name" value="Ig-like_dom_sf"/>
</dbReference>
<keyword evidence="4" id="KW-1185">Reference proteome</keyword>
<dbReference type="Proteomes" id="UP000695023">
    <property type="component" value="Unplaced"/>
</dbReference>
<evidence type="ECO:0000256" key="2">
    <source>
        <dbReference type="SAM" id="SignalP"/>
    </source>
</evidence>
<dbReference type="AlphaFoldDB" id="A0A9Y3VTX4"/>
<gene>
    <name evidence="5" type="primary">LOC102211371</name>
</gene>
<dbReference type="GO" id="GO:0042289">
    <property type="term" value="F:MHC class II protein binding"/>
    <property type="evidence" value="ECO:0007669"/>
    <property type="project" value="TreeGrafter"/>
</dbReference>
<dbReference type="GO" id="GO:0035723">
    <property type="term" value="P:interleukin-15-mediated signaling pathway"/>
    <property type="evidence" value="ECO:0007669"/>
    <property type="project" value="TreeGrafter"/>
</dbReference>
<dbReference type="GO" id="GO:0042110">
    <property type="term" value="P:T cell activation"/>
    <property type="evidence" value="ECO:0007669"/>
    <property type="project" value="TreeGrafter"/>
</dbReference>
<keyword evidence="2" id="KW-0732">Signal</keyword>
<evidence type="ECO:0000313" key="4">
    <source>
        <dbReference type="Proteomes" id="UP000695023"/>
    </source>
</evidence>
<dbReference type="RefSeq" id="XP_005751951.1">
    <property type="nucleotide sequence ID" value="XM_005751894.1"/>
</dbReference>
<dbReference type="InterPro" id="IPR013106">
    <property type="entry name" value="Ig_V-set"/>
</dbReference>
<reference evidence="5" key="1">
    <citation type="submission" date="2025-08" db="UniProtKB">
        <authorList>
            <consortium name="RefSeq"/>
        </authorList>
    </citation>
    <scope>IDENTIFICATION</scope>
</reference>
<evidence type="ECO:0000313" key="5">
    <source>
        <dbReference type="RefSeq" id="XP_005751951.1"/>
    </source>
</evidence>
<evidence type="ECO:0000259" key="3">
    <source>
        <dbReference type="PROSITE" id="PS50835"/>
    </source>
</evidence>
<keyword evidence="1" id="KW-0812">Transmembrane</keyword>
<proteinExistence type="predicted"/>
<name>A0A9Y3VTX4_9CICH</name>
<feature type="transmembrane region" description="Helical" evidence="1">
    <location>
        <begin position="256"/>
        <end position="278"/>
    </location>
</feature>
<feature type="signal peptide" evidence="2">
    <location>
        <begin position="1"/>
        <end position="25"/>
    </location>
</feature>
<accession>A0A9Y3VTX4</accession>
<keyword evidence="1" id="KW-0472">Membrane</keyword>
<dbReference type="Gene3D" id="2.60.40.10">
    <property type="entry name" value="Immunoglobulins"/>
    <property type="match status" value="1"/>
</dbReference>